<organism evidence="3 4">
    <name type="scientific">Sinanodonta woodiana</name>
    <name type="common">Chinese pond mussel</name>
    <name type="synonym">Anodonta woodiana</name>
    <dbReference type="NCBI Taxonomy" id="1069815"/>
    <lineage>
        <taxon>Eukaryota</taxon>
        <taxon>Metazoa</taxon>
        <taxon>Spiralia</taxon>
        <taxon>Lophotrochozoa</taxon>
        <taxon>Mollusca</taxon>
        <taxon>Bivalvia</taxon>
        <taxon>Autobranchia</taxon>
        <taxon>Heteroconchia</taxon>
        <taxon>Palaeoheterodonta</taxon>
        <taxon>Unionida</taxon>
        <taxon>Unionoidea</taxon>
        <taxon>Unionidae</taxon>
        <taxon>Unioninae</taxon>
        <taxon>Sinanodonta</taxon>
    </lineage>
</organism>
<feature type="transmembrane region" description="Helical" evidence="2">
    <location>
        <begin position="21"/>
        <end position="40"/>
    </location>
</feature>
<feature type="region of interest" description="Disordered" evidence="1">
    <location>
        <begin position="165"/>
        <end position="199"/>
    </location>
</feature>
<dbReference type="AlphaFoldDB" id="A0ABD3VTJ0"/>
<sequence>MSDEDERSGLKIFGCRVKPARAGNILGSVWIIIGFSQTITGFATNCDANVEFPIFIGVHGLLNMIYGIGIMLFAGRGYKQFEFRLVFYLAWIAEGALCITGMAFYSSTVGYLKGCMKDCKTCSRDLITGSIVIESFIFFLYILVTFTAIGHEIKTKCMYCKLGDGSGERSHDTEPRAGSPFGGRETRRTDPNTGNRGLDIARRIAGRTSADQGTGPNTIHIHNLYVSGGSPTPVDF</sequence>
<feature type="transmembrane region" description="Helical" evidence="2">
    <location>
        <begin position="85"/>
        <end position="106"/>
    </location>
</feature>
<reference evidence="3 4" key="1">
    <citation type="submission" date="2024-11" db="EMBL/GenBank/DDBJ databases">
        <title>Chromosome-level genome assembly of the freshwater bivalve Anodonta woodiana.</title>
        <authorList>
            <person name="Chen X."/>
        </authorList>
    </citation>
    <scope>NUCLEOTIDE SEQUENCE [LARGE SCALE GENOMIC DNA]</scope>
    <source>
        <strain evidence="3">MN2024</strain>
        <tissue evidence="3">Gills</tissue>
    </source>
</reference>
<feature type="transmembrane region" description="Helical" evidence="2">
    <location>
        <begin position="126"/>
        <end position="149"/>
    </location>
</feature>
<accession>A0ABD3VTJ0</accession>
<comment type="caution">
    <text evidence="3">The sequence shown here is derived from an EMBL/GenBank/DDBJ whole genome shotgun (WGS) entry which is preliminary data.</text>
</comment>
<feature type="compositionally biased region" description="Basic and acidic residues" evidence="1">
    <location>
        <begin position="166"/>
        <end position="175"/>
    </location>
</feature>
<name>A0ABD3VTJ0_SINWO</name>
<feature type="transmembrane region" description="Helical" evidence="2">
    <location>
        <begin position="52"/>
        <end position="73"/>
    </location>
</feature>
<evidence type="ECO:0000313" key="3">
    <source>
        <dbReference type="EMBL" id="KAL3864446.1"/>
    </source>
</evidence>
<proteinExistence type="predicted"/>
<keyword evidence="2" id="KW-0472">Membrane</keyword>
<keyword evidence="2" id="KW-0812">Transmembrane</keyword>
<keyword evidence="2" id="KW-1133">Transmembrane helix</keyword>
<keyword evidence="4" id="KW-1185">Reference proteome</keyword>
<gene>
    <name evidence="3" type="ORF">ACJMK2_006130</name>
</gene>
<evidence type="ECO:0000256" key="2">
    <source>
        <dbReference type="SAM" id="Phobius"/>
    </source>
</evidence>
<evidence type="ECO:0000313" key="4">
    <source>
        <dbReference type="Proteomes" id="UP001634394"/>
    </source>
</evidence>
<evidence type="ECO:0000256" key="1">
    <source>
        <dbReference type="SAM" id="MobiDB-lite"/>
    </source>
</evidence>
<dbReference type="Proteomes" id="UP001634394">
    <property type="component" value="Unassembled WGS sequence"/>
</dbReference>
<protein>
    <submittedName>
        <fullName evidence="3">Uncharacterized protein</fullName>
    </submittedName>
</protein>
<dbReference type="EMBL" id="JBJQND010000010">
    <property type="protein sequence ID" value="KAL3864446.1"/>
    <property type="molecule type" value="Genomic_DNA"/>
</dbReference>